<dbReference type="GO" id="GO:0050528">
    <property type="term" value="F:acyloxyacyl hydrolase activity"/>
    <property type="evidence" value="ECO:0007669"/>
    <property type="project" value="UniProtKB-EC"/>
</dbReference>
<comment type="similarity">
    <text evidence="1">Belongs to the PagL family.</text>
</comment>
<keyword evidence="1 5" id="KW-0378">Hydrolase</keyword>
<dbReference type="AlphaFoldDB" id="A0A853G3R3"/>
<feature type="signal peptide" evidence="4">
    <location>
        <begin position="1"/>
        <end position="38"/>
    </location>
</feature>
<dbReference type="Gene3D" id="2.40.160.20">
    <property type="match status" value="1"/>
</dbReference>
<dbReference type="InterPro" id="IPR011250">
    <property type="entry name" value="OMP/PagP_B-barrel"/>
</dbReference>
<evidence type="ECO:0000256" key="2">
    <source>
        <dbReference type="PIRSR" id="PIRSR029681-1"/>
    </source>
</evidence>
<dbReference type="EMBL" id="JACCEM010000004">
    <property type="protein sequence ID" value="NYT49371.1"/>
    <property type="molecule type" value="Genomic_DNA"/>
</dbReference>
<evidence type="ECO:0000313" key="5">
    <source>
        <dbReference type="EMBL" id="NYT49371.1"/>
    </source>
</evidence>
<evidence type="ECO:0000313" key="6">
    <source>
        <dbReference type="Proteomes" id="UP000559809"/>
    </source>
</evidence>
<dbReference type="RefSeq" id="WP_180154669.1">
    <property type="nucleotide sequence ID" value="NZ_JACCEM010000004.1"/>
</dbReference>
<dbReference type="EC" id="3.1.1.77" evidence="1"/>
<dbReference type="InterPro" id="IPR018550">
    <property type="entry name" value="Lipid-A_deacylase-rel"/>
</dbReference>
<evidence type="ECO:0000256" key="1">
    <source>
        <dbReference type="PIRNR" id="PIRNR029681"/>
    </source>
</evidence>
<keyword evidence="6" id="KW-1185">Reference proteome</keyword>
<feature type="site" description="Critical for activity" evidence="3">
    <location>
        <position position="185"/>
    </location>
</feature>
<reference evidence="5 6" key="1">
    <citation type="submission" date="2020-07" db="EMBL/GenBank/DDBJ databases">
        <title>Taxonomic revisions and descriptions of new bacterial species based on genomic comparisons in the high-G+C-content subgroup of the family Alcaligenaceae.</title>
        <authorList>
            <person name="Szabo A."/>
            <person name="Felfoldi T."/>
        </authorList>
    </citation>
    <scope>NUCLEOTIDE SEQUENCE [LARGE SCALE GENOMIC DNA]</scope>
    <source>
        <strain evidence="5 6">LMG 24012</strain>
    </source>
</reference>
<evidence type="ECO:0000256" key="3">
    <source>
        <dbReference type="PIRSR" id="PIRSR029681-2"/>
    </source>
</evidence>
<accession>A0A853G3R3</accession>
<dbReference type="GO" id="GO:0009279">
    <property type="term" value="C:cell outer membrane"/>
    <property type="evidence" value="ECO:0007669"/>
    <property type="project" value="UniProtKB-SubCell"/>
</dbReference>
<comment type="subunit">
    <text evidence="1">Homodimer.</text>
</comment>
<dbReference type="Pfam" id="PF09411">
    <property type="entry name" value="PagL"/>
    <property type="match status" value="1"/>
</dbReference>
<keyword evidence="4" id="KW-0732">Signal</keyword>
<gene>
    <name evidence="5" type="ORF">H0A72_08630</name>
</gene>
<proteinExistence type="inferred from homology"/>
<sequence>MINKNLNIETNTLRSSGATLLCSIAAAIAALASFGVAAQPVAGPQDRNSAKTEIQSSGSGLGIQLGFNSGYRKAMLAYETPALWSHRFSGDWGRVDLGVELGVAYWDARRDDPNSMWQLSAIPILRWWPADAFYVEAGVGPTVTSRTVFAGRELGTRFQFGSYLGAGFTVQDRHRIGLRYAHYSNANIKKPNMGLDILQLTYTYRF</sequence>
<feature type="active site" description="Charge relay system" evidence="2">
    <location>
        <position position="184"/>
    </location>
</feature>
<dbReference type="SUPFAM" id="SSF56925">
    <property type="entry name" value="OMPA-like"/>
    <property type="match status" value="1"/>
</dbReference>
<evidence type="ECO:0000256" key="4">
    <source>
        <dbReference type="SAM" id="SignalP"/>
    </source>
</evidence>
<feature type="active site" description="Charge relay system" evidence="2">
    <location>
        <position position="182"/>
    </location>
</feature>
<comment type="subcellular location">
    <subcellularLocation>
        <location evidence="1">Cell outer membrane</location>
        <topology evidence="1">Multi-pass membrane protein</topology>
    </subcellularLocation>
</comment>
<keyword evidence="1" id="KW-0472">Membrane</keyword>
<keyword evidence="1" id="KW-0998">Cell outer membrane</keyword>
<organism evidence="5 6">
    <name type="scientific">Parapusillimonas granuli</name>
    <dbReference type="NCBI Taxonomy" id="380911"/>
    <lineage>
        <taxon>Bacteria</taxon>
        <taxon>Pseudomonadati</taxon>
        <taxon>Pseudomonadota</taxon>
        <taxon>Betaproteobacteria</taxon>
        <taxon>Burkholderiales</taxon>
        <taxon>Alcaligenaceae</taxon>
        <taxon>Parapusillimonas</taxon>
    </lineage>
</organism>
<comment type="catalytic activity">
    <reaction evidence="1">
        <text>a 3-(acyloxy)acyl derivative of bacterial toxin + H2O = a 3-hydroxyacyl derivative of bacterial toxin + a fatty acid + H(+)</text>
        <dbReference type="Rhea" id="RHEA:12032"/>
        <dbReference type="ChEBI" id="CHEBI:15377"/>
        <dbReference type="ChEBI" id="CHEBI:15378"/>
        <dbReference type="ChEBI" id="CHEBI:28868"/>
        <dbReference type="ChEBI" id="CHEBI:136853"/>
        <dbReference type="ChEBI" id="CHEBI:140675"/>
        <dbReference type="EC" id="3.1.1.77"/>
    </reaction>
</comment>
<name>A0A853G3R3_9BURK</name>
<feature type="chain" id="PRO_5032516826" description="Lipid A deacylase" evidence="4">
    <location>
        <begin position="39"/>
        <end position="206"/>
    </location>
</feature>
<comment type="caution">
    <text evidence="5">The sequence shown here is derived from an EMBL/GenBank/DDBJ whole genome shotgun (WGS) entry which is preliminary data.</text>
</comment>
<comment type="function">
    <text evidence="1">Has lipid A 3-O-deacylase activity. Hydrolyzes the ester bond at the 3 position of lipid A, a bioactive component of lipopolysaccharide (LPS), thereby releasing the primary fatty acyl moiety.</text>
</comment>
<dbReference type="PIRSF" id="PIRSF029681">
    <property type="entry name" value="PagL"/>
    <property type="match status" value="1"/>
</dbReference>
<dbReference type="Proteomes" id="UP000559809">
    <property type="component" value="Unassembled WGS sequence"/>
</dbReference>
<feature type="active site" description="Charge relay system" evidence="2">
    <location>
        <position position="196"/>
    </location>
</feature>
<protein>
    <recommendedName>
        <fullName evidence="1">Lipid A deacylase</fullName>
        <ecNumber evidence="1">3.1.1.77</ecNumber>
    </recommendedName>
    <alternativeName>
        <fullName evidence="1">LPS 3-O-deacylase</fullName>
    </alternativeName>
    <alternativeName>
        <fullName evidence="1">Outer membrane enzyme</fullName>
    </alternativeName>
</protein>